<evidence type="ECO:0000313" key="2">
    <source>
        <dbReference type="Proteomes" id="UP000594638"/>
    </source>
</evidence>
<comment type="caution">
    <text evidence="1">The sequence shown here is derived from an EMBL/GenBank/DDBJ whole genome shotgun (WGS) entry which is preliminary data.</text>
</comment>
<dbReference type="Proteomes" id="UP000594638">
    <property type="component" value="Unassembled WGS sequence"/>
</dbReference>
<evidence type="ECO:0000313" key="1">
    <source>
        <dbReference type="EMBL" id="CAA2977638.1"/>
    </source>
</evidence>
<organism evidence="1 2">
    <name type="scientific">Olea europaea subsp. europaea</name>
    <dbReference type="NCBI Taxonomy" id="158383"/>
    <lineage>
        <taxon>Eukaryota</taxon>
        <taxon>Viridiplantae</taxon>
        <taxon>Streptophyta</taxon>
        <taxon>Embryophyta</taxon>
        <taxon>Tracheophyta</taxon>
        <taxon>Spermatophyta</taxon>
        <taxon>Magnoliopsida</taxon>
        <taxon>eudicotyledons</taxon>
        <taxon>Gunneridae</taxon>
        <taxon>Pentapetalae</taxon>
        <taxon>asterids</taxon>
        <taxon>lamiids</taxon>
        <taxon>Lamiales</taxon>
        <taxon>Oleaceae</taxon>
        <taxon>Oleeae</taxon>
        <taxon>Olea</taxon>
    </lineage>
</organism>
<proteinExistence type="predicted"/>
<accession>A0A8S0REF9</accession>
<reference evidence="1 2" key="1">
    <citation type="submission" date="2019-12" db="EMBL/GenBank/DDBJ databases">
        <authorList>
            <person name="Alioto T."/>
            <person name="Alioto T."/>
            <person name="Gomez Garrido J."/>
        </authorList>
    </citation>
    <scope>NUCLEOTIDE SEQUENCE [LARGE SCALE GENOMIC DNA]</scope>
</reference>
<dbReference type="AlphaFoldDB" id="A0A8S0REF9"/>
<dbReference type="EMBL" id="CACTIH010003611">
    <property type="protein sequence ID" value="CAA2977638.1"/>
    <property type="molecule type" value="Genomic_DNA"/>
</dbReference>
<dbReference type="Gramene" id="OE9A099418T1">
    <property type="protein sequence ID" value="OE9A099418C1"/>
    <property type="gene ID" value="OE9A099418"/>
</dbReference>
<sequence>MKFELYGTIISLHGLKSTKDMVVDGLEIHKLTSTKGILLKLTSKEKKGEAQQEFHPQVKAILQKFSKILVEQPIGLPLQRACTALLVELTFPLPILGVK</sequence>
<keyword evidence="2" id="KW-1185">Reference proteome</keyword>
<name>A0A8S0REF9_OLEEU</name>
<gene>
    <name evidence="1" type="ORF">OLEA9_A099418</name>
</gene>
<protein>
    <submittedName>
        <fullName evidence="1">Uncharacterized protein</fullName>
    </submittedName>
</protein>